<evidence type="ECO:0000313" key="5">
    <source>
        <dbReference type="EMBL" id="TFE91319.1"/>
    </source>
</evidence>
<evidence type="ECO:0000256" key="2">
    <source>
        <dbReference type="ARBA" id="ARBA00023125"/>
    </source>
</evidence>
<dbReference type="InterPro" id="IPR011991">
    <property type="entry name" value="ArsR-like_HTH"/>
</dbReference>
<dbReference type="Pfam" id="PF12840">
    <property type="entry name" value="HTH_20"/>
    <property type="match status" value="1"/>
</dbReference>
<gene>
    <name evidence="5" type="ORF">B5M42_02420</name>
</gene>
<dbReference type="InterPro" id="IPR036390">
    <property type="entry name" value="WH_DNA-bd_sf"/>
</dbReference>
<dbReference type="GO" id="GO:0003700">
    <property type="term" value="F:DNA-binding transcription factor activity"/>
    <property type="evidence" value="ECO:0007669"/>
    <property type="project" value="InterPro"/>
</dbReference>
<dbReference type="Proteomes" id="UP000298246">
    <property type="component" value="Unassembled WGS sequence"/>
</dbReference>
<dbReference type="InterPro" id="IPR001034">
    <property type="entry name" value="DeoR_HTH"/>
</dbReference>
<evidence type="ECO:0000256" key="1">
    <source>
        <dbReference type="ARBA" id="ARBA00023015"/>
    </source>
</evidence>
<dbReference type="GO" id="GO:0003677">
    <property type="term" value="F:DNA binding"/>
    <property type="evidence" value="ECO:0007669"/>
    <property type="project" value="UniProtKB-KW"/>
</dbReference>
<keyword evidence="3" id="KW-0804">Transcription</keyword>
<name>A0A4Y8QAL7_9BACL</name>
<reference evidence="5 6" key="1">
    <citation type="submission" date="2017-03" db="EMBL/GenBank/DDBJ databases">
        <title>Isolation of Levoglucosan Utilizing Bacteria.</title>
        <authorList>
            <person name="Arya A.S."/>
        </authorList>
    </citation>
    <scope>NUCLEOTIDE SEQUENCE [LARGE SCALE GENOMIC DNA]</scope>
    <source>
        <strain evidence="5 6">MEC069</strain>
    </source>
</reference>
<comment type="caution">
    <text evidence="5">The sequence shown here is derived from an EMBL/GenBank/DDBJ whole genome shotgun (WGS) entry which is preliminary data.</text>
</comment>
<keyword evidence="1" id="KW-0805">Transcription regulation</keyword>
<dbReference type="AlphaFoldDB" id="A0A4Y8QAL7"/>
<dbReference type="EMBL" id="MYFO01000002">
    <property type="protein sequence ID" value="TFE91319.1"/>
    <property type="molecule type" value="Genomic_DNA"/>
</dbReference>
<feature type="domain" description="HTH deoR-type" evidence="4">
    <location>
        <begin position="6"/>
        <end position="66"/>
    </location>
</feature>
<keyword evidence="2" id="KW-0238">DNA-binding</keyword>
<dbReference type="OrthoDB" id="155998at2"/>
<dbReference type="PANTHER" id="PTHR38600:SF2">
    <property type="entry name" value="SLL0088 PROTEIN"/>
    <property type="match status" value="1"/>
</dbReference>
<dbReference type="PANTHER" id="PTHR38600">
    <property type="entry name" value="TRANSCRIPTIONAL REGULATORY PROTEIN"/>
    <property type="match status" value="1"/>
</dbReference>
<dbReference type="SUPFAM" id="SSF46785">
    <property type="entry name" value="Winged helix' DNA-binding domain"/>
    <property type="match status" value="1"/>
</dbReference>
<evidence type="ECO:0000259" key="4">
    <source>
        <dbReference type="PROSITE" id="PS51000"/>
    </source>
</evidence>
<accession>A0A4Y8QAL7</accession>
<dbReference type="PROSITE" id="PS51000">
    <property type="entry name" value="HTH_DEOR_2"/>
    <property type="match status" value="1"/>
</dbReference>
<protein>
    <submittedName>
        <fullName evidence="5">ArsR family transcriptional regulator</fullName>
    </submittedName>
</protein>
<evidence type="ECO:0000256" key="3">
    <source>
        <dbReference type="ARBA" id="ARBA00023163"/>
    </source>
</evidence>
<dbReference type="InterPro" id="IPR036388">
    <property type="entry name" value="WH-like_DNA-bd_sf"/>
</dbReference>
<dbReference type="CDD" id="cd00090">
    <property type="entry name" value="HTH_ARSR"/>
    <property type="match status" value="1"/>
</dbReference>
<dbReference type="Gene3D" id="1.10.10.10">
    <property type="entry name" value="Winged helix-like DNA-binding domain superfamily/Winged helix DNA-binding domain"/>
    <property type="match status" value="1"/>
</dbReference>
<dbReference type="RefSeq" id="WP_134749323.1">
    <property type="nucleotide sequence ID" value="NZ_MYFO02000004.1"/>
</dbReference>
<evidence type="ECO:0000313" key="6">
    <source>
        <dbReference type="Proteomes" id="UP000298246"/>
    </source>
</evidence>
<sequence length="210" mass="23716">MNREPETSTRKVILTMLKTQGPLSVHEMSRQLDITEMAVRRHIHSLERDGLLETQLVRQAMGRPSSLYSLAAAADELFPKNYHQLSLDLLDELLEHEGEELVGQLFERRKEKLRARYEPRMSGKSLAERVAELASIQNENGYMAEWSPSGEGAFTLSEHNCPITQVAGAYQQACACELALFRKLLGAEVERSECLAKGGSKCVYHIREDQ</sequence>
<keyword evidence="6" id="KW-1185">Reference proteome</keyword>
<proteinExistence type="predicted"/>
<organism evidence="5 6">
    <name type="scientific">Paenibacillus athensensis</name>
    <dbReference type="NCBI Taxonomy" id="1967502"/>
    <lineage>
        <taxon>Bacteria</taxon>
        <taxon>Bacillati</taxon>
        <taxon>Bacillota</taxon>
        <taxon>Bacilli</taxon>
        <taxon>Bacillales</taxon>
        <taxon>Paenibacillaceae</taxon>
        <taxon>Paenibacillus</taxon>
    </lineage>
</organism>